<reference evidence="3 4" key="1">
    <citation type="submission" date="2017-03" db="EMBL/GenBank/DDBJ databases">
        <title>Draft Genome sequence of Marispirochaeta sp. strain JC444.</title>
        <authorList>
            <person name="Shivani Y."/>
            <person name="Subhash Y."/>
            <person name="Sasikala C."/>
            <person name="Ramana C."/>
        </authorList>
    </citation>
    <scope>NUCLEOTIDE SEQUENCE [LARGE SCALE GENOMIC DNA]</scope>
    <source>
        <strain evidence="3 4">JC444</strain>
    </source>
</reference>
<keyword evidence="2" id="KW-0472">Membrane</keyword>
<sequence>MHKVVSWLFAAGPAGFAFIASFLIGLISGVGFLSIIVRAFLSGLVFAGLGMGVALLGRTLFPELIPENKKSVDQDAGTEDEPEKSPGGSVDITLEDDETGRKFDTASGAGDLFSEGDGFVEEIQASTSSEPDGSVSDDEGEEAVDSVEELDGLPSLDAFSDSFDSGWGSESDEEPSSGGRESEVDILGETQNPGDVARAVKTMMKRDQEG</sequence>
<evidence type="ECO:0000313" key="4">
    <source>
        <dbReference type="Proteomes" id="UP000192343"/>
    </source>
</evidence>
<feature type="region of interest" description="Disordered" evidence="1">
    <location>
        <begin position="70"/>
        <end position="197"/>
    </location>
</feature>
<organism evidence="3 4">
    <name type="scientific">Marispirochaeta aestuarii</name>
    <dbReference type="NCBI Taxonomy" id="1963862"/>
    <lineage>
        <taxon>Bacteria</taxon>
        <taxon>Pseudomonadati</taxon>
        <taxon>Spirochaetota</taxon>
        <taxon>Spirochaetia</taxon>
        <taxon>Spirochaetales</taxon>
        <taxon>Spirochaetaceae</taxon>
        <taxon>Marispirochaeta</taxon>
    </lineage>
</organism>
<feature type="transmembrane region" description="Helical" evidence="2">
    <location>
        <begin position="7"/>
        <end position="33"/>
    </location>
</feature>
<proteinExistence type="predicted"/>
<keyword evidence="4" id="KW-1185">Reference proteome</keyword>
<gene>
    <name evidence="3" type="ORF">B4O97_13160</name>
</gene>
<protein>
    <submittedName>
        <fullName evidence="3">Uncharacterized protein</fullName>
    </submittedName>
</protein>
<comment type="caution">
    <text evidence="3">The sequence shown here is derived from an EMBL/GenBank/DDBJ whole genome shotgun (WGS) entry which is preliminary data.</text>
</comment>
<name>A0A1Y1RW05_9SPIO</name>
<dbReference type="AlphaFoldDB" id="A0A1Y1RW05"/>
<keyword evidence="2" id="KW-1133">Transmembrane helix</keyword>
<dbReference type="EMBL" id="MWQY01000014">
    <property type="protein sequence ID" value="ORC34256.1"/>
    <property type="molecule type" value="Genomic_DNA"/>
</dbReference>
<evidence type="ECO:0000256" key="1">
    <source>
        <dbReference type="SAM" id="MobiDB-lite"/>
    </source>
</evidence>
<feature type="compositionally biased region" description="Acidic residues" evidence="1">
    <location>
        <begin position="135"/>
        <end position="151"/>
    </location>
</feature>
<dbReference type="Proteomes" id="UP000192343">
    <property type="component" value="Unassembled WGS sequence"/>
</dbReference>
<keyword evidence="2" id="KW-0812">Transmembrane</keyword>
<feature type="compositionally biased region" description="Low complexity" evidence="1">
    <location>
        <begin position="160"/>
        <end position="169"/>
    </location>
</feature>
<feature type="transmembrane region" description="Helical" evidence="2">
    <location>
        <begin position="39"/>
        <end position="61"/>
    </location>
</feature>
<accession>A0A1Y1RW05</accession>
<dbReference type="STRING" id="1963862.B4O97_13160"/>
<evidence type="ECO:0000313" key="3">
    <source>
        <dbReference type="EMBL" id="ORC34256.1"/>
    </source>
</evidence>
<evidence type="ECO:0000256" key="2">
    <source>
        <dbReference type="SAM" id="Phobius"/>
    </source>
</evidence>